<dbReference type="InterPro" id="IPR013783">
    <property type="entry name" value="Ig-like_fold"/>
</dbReference>
<protein>
    <submittedName>
        <fullName evidence="7">Uncharacterized protein LOC112540813</fullName>
    </submittedName>
</protein>
<dbReference type="InterPro" id="IPR030398">
    <property type="entry name" value="SEA_DG_dom"/>
</dbReference>
<proteinExistence type="predicted"/>
<keyword evidence="2 4" id="KW-0472">Membrane</keyword>
<evidence type="ECO:0000256" key="3">
    <source>
        <dbReference type="SAM" id="MobiDB-lite"/>
    </source>
</evidence>
<dbReference type="OMA" id="NLICTMA"/>
<accession>A0A9F5IFX6</accession>
<dbReference type="GO" id="GO:0016011">
    <property type="term" value="C:dystroglycan complex"/>
    <property type="evidence" value="ECO:0007669"/>
    <property type="project" value="TreeGrafter"/>
</dbReference>
<dbReference type="PANTHER" id="PTHR21559:SF24">
    <property type="entry name" value="DYSTROGLYCAN 1"/>
    <property type="match status" value="1"/>
</dbReference>
<comment type="subcellular location">
    <subcellularLocation>
        <location evidence="1">Cell membrane</location>
        <location evidence="1">Sarcolemma</location>
    </subcellularLocation>
</comment>
<name>A0A9F5IFX6_PYTBI</name>
<dbReference type="RefSeq" id="XP_025023364.1">
    <property type="nucleotide sequence ID" value="XM_025167596.1"/>
</dbReference>
<dbReference type="InterPro" id="IPR015919">
    <property type="entry name" value="Cadherin-like_sf"/>
</dbReference>
<reference evidence="7" key="1">
    <citation type="submission" date="2025-08" db="UniProtKB">
        <authorList>
            <consortium name="RefSeq"/>
        </authorList>
    </citation>
    <scope>IDENTIFICATION</scope>
    <source>
        <tissue evidence="7">Liver</tissue>
    </source>
</reference>
<keyword evidence="6" id="KW-1185">Reference proteome</keyword>
<dbReference type="Gene3D" id="3.30.70.1040">
    <property type="entry name" value="Dystroglycan, domain 2"/>
    <property type="match status" value="1"/>
</dbReference>
<dbReference type="GO" id="GO:0005509">
    <property type="term" value="F:calcium ion binding"/>
    <property type="evidence" value="ECO:0007669"/>
    <property type="project" value="InterPro"/>
</dbReference>
<evidence type="ECO:0000259" key="5">
    <source>
        <dbReference type="PROSITE" id="PS51699"/>
    </source>
</evidence>
<organism evidence="6 7">
    <name type="scientific">Python bivittatus</name>
    <name type="common">Burmese python</name>
    <name type="synonym">Python molurus bivittatus</name>
    <dbReference type="NCBI Taxonomy" id="176946"/>
    <lineage>
        <taxon>Eukaryota</taxon>
        <taxon>Metazoa</taxon>
        <taxon>Chordata</taxon>
        <taxon>Craniata</taxon>
        <taxon>Vertebrata</taxon>
        <taxon>Euteleostomi</taxon>
        <taxon>Lepidosauria</taxon>
        <taxon>Squamata</taxon>
        <taxon>Bifurcata</taxon>
        <taxon>Unidentata</taxon>
        <taxon>Episquamata</taxon>
        <taxon>Toxicofera</taxon>
        <taxon>Serpentes</taxon>
        <taxon>Henophidia</taxon>
        <taxon>Pythonidae</taxon>
        <taxon>Python</taxon>
    </lineage>
</organism>
<dbReference type="SMART" id="SM00736">
    <property type="entry name" value="CADG"/>
    <property type="match status" value="1"/>
</dbReference>
<dbReference type="InterPro" id="IPR006644">
    <property type="entry name" value="Cadg"/>
</dbReference>
<dbReference type="GO" id="GO:0016203">
    <property type="term" value="P:muscle attachment"/>
    <property type="evidence" value="ECO:0007669"/>
    <property type="project" value="TreeGrafter"/>
</dbReference>
<dbReference type="GeneID" id="112540813"/>
<dbReference type="GO" id="GO:0002009">
    <property type="term" value="P:morphogenesis of an epithelium"/>
    <property type="evidence" value="ECO:0007669"/>
    <property type="project" value="TreeGrafter"/>
</dbReference>
<feature type="domain" description="Peptidase S72" evidence="5">
    <location>
        <begin position="1194"/>
        <end position="1305"/>
    </location>
</feature>
<dbReference type="InterPro" id="IPR027468">
    <property type="entry name" value="Alpha-dystroglycan_domain_2"/>
</dbReference>
<feature type="transmembrane region" description="Helical" evidence="4">
    <location>
        <begin position="148"/>
        <end position="169"/>
    </location>
</feature>
<dbReference type="PROSITE" id="PS51699">
    <property type="entry name" value="SEA_DG"/>
    <property type="match status" value="1"/>
</dbReference>
<dbReference type="Proteomes" id="UP000695026">
    <property type="component" value="Unplaced"/>
</dbReference>
<evidence type="ECO:0000313" key="7">
    <source>
        <dbReference type="RefSeq" id="XP_025023364.1"/>
    </source>
</evidence>
<feature type="region of interest" description="Disordered" evidence="3">
    <location>
        <begin position="112"/>
        <end position="137"/>
    </location>
</feature>
<sequence length="1451" mass="163260">MRQPGSRVQKPRSCFAIPIPAEALLLLIRSQVGPRRCSALPSLLLSPRRPFFPLFAIPSTASARLPSRLPGFLALPSPRSSPFGVGLLPRTVRSAPADKLKLWQQSFPLKRLRRRGFPPPPHHASRPDQSQTSAGKGAARREKASFDIIFKLILIQVPCTGTVYWYLIIVNNVQICGSRKDSLLHNWMDASTTHMIISNIHPAFPLLLGKQVLAAFSMFLILTFLTLTGISLVIKEPHHTCEDIQILQGVQGTRAVTGKAFSYPISPFACRGKITYYEITLANDSTLSKWLEYNISTNILQGKPLMEKSEEFHLAIVAYGMACKTPTTNADFALQDRICIHEKNICQSFNSMYFGAFSICSGSWYAKHISITFAEIILYTKRTLEIREQLNLICTMAEYLHLDPSSLTLIPVKDSFNKYFQNLTILAEDIRYINSTKSHYVGLYWPVGFGVFALLSELVQVLRHNVESNNLSQLLGYEIAGWRVLKQGYEKRYSKKWQKRKMATPKLTWRPTKTQTFTVLTAALPQTRSVIKSEASSSLFSEAISSVIPPHMDIITQLVTIKMDLETIQANSPIFTIFQYLSSELSPSLILSSTEFENKETFGTPPISEHILYKVSQDDFPTPQKSEPKDNSTFYYLGLFMPTTKNHFSNPVHHKMDIPPEEISSKPSSPEHFSGEIRNLNYHSPFKHLTASRFISGDIISIIKLSLTPMSTLTHLRASSSELPFSSVAVSLLLFHDSDQNQKLFNVYSYASETVMTLPLIRQIEVPKWNKSSILTNITSEFDASLTNGDFYPKPGFPSNACPPTQLYYSGNAPISSKHDTQLSSISLLTFGLLSKTISIPKLFPSLTLSIPVELTLLFGFSNILPMEKLPDRKQVSSDRMKTHESFTSIPLSYRLVTAGNSFLVCSKTEMDTSLWKKGSHLIYITASSAFNLSSRFLSQEEIYRKNQILELHSYESSLFTQPLELANTYNLYFPMNQYDSIQNLIRTPVIDPDALQLDRNYLSLESSLGTKINFQITRDFVSELMKESAIVSNKGICTETGFHSTTMYNKAQGPVPFVFQSQTIQTLVLYISPLLFHLYSGQPNTPPRVVNAIKWIAATIGHRFSFSVPPETFYDQEDGNSTQLTLGINPIDGSPTDLESWLQFNASDKTMYGYPLDTDFQYSPQEFLLFAIDSGGLKTEDKFIIETFRPTTIPCHIYTVITKNSYHSFLKNRGRINIFLKKLSKYLFADSPGDMILLHLKTGSTVFMWYSKLFCTMTDKCARDEIQDVLTKLGRPMENVNPDFAEAMLPEFKIELIEEVIYAGICSPMRKPTNDSLAINRTVTTFKYGNCLITNTFSALLIGICSTTLAFLIVVHYQKCHKKTFQPQCASVHGRPSCGYIDLEMDMLSSCKSPILEQDVPPSTLLPLPVPVVSQPHSCKTNRGLVISRLPAPPKYSLPPLYGRTDTDSV</sequence>
<keyword evidence="4" id="KW-1133">Transmembrane helix</keyword>
<dbReference type="GO" id="GO:0007411">
    <property type="term" value="P:axon guidance"/>
    <property type="evidence" value="ECO:0007669"/>
    <property type="project" value="TreeGrafter"/>
</dbReference>
<feature type="transmembrane region" description="Helical" evidence="4">
    <location>
        <begin position="441"/>
        <end position="462"/>
    </location>
</feature>
<dbReference type="OrthoDB" id="5990676at2759"/>
<dbReference type="GO" id="GO:0042383">
    <property type="term" value="C:sarcolemma"/>
    <property type="evidence" value="ECO:0007669"/>
    <property type="project" value="UniProtKB-SubCell"/>
</dbReference>
<evidence type="ECO:0000313" key="6">
    <source>
        <dbReference type="Proteomes" id="UP000695026"/>
    </source>
</evidence>
<evidence type="ECO:0000256" key="4">
    <source>
        <dbReference type="SAM" id="Phobius"/>
    </source>
</evidence>
<gene>
    <name evidence="7" type="primary">LOC112540813</name>
</gene>
<feature type="transmembrane region" description="Helical" evidence="4">
    <location>
        <begin position="212"/>
        <end position="234"/>
    </location>
</feature>
<keyword evidence="4" id="KW-0812">Transmembrane</keyword>
<dbReference type="PANTHER" id="PTHR21559">
    <property type="entry name" value="DYSTROGLYCAN-RELATED"/>
    <property type="match status" value="1"/>
</dbReference>
<dbReference type="SUPFAM" id="SSF111006">
    <property type="entry name" value="Dystroglycan, domain 2"/>
    <property type="match status" value="1"/>
</dbReference>
<dbReference type="GO" id="GO:0043236">
    <property type="term" value="F:laminin binding"/>
    <property type="evidence" value="ECO:0007669"/>
    <property type="project" value="TreeGrafter"/>
</dbReference>
<evidence type="ECO:0000256" key="2">
    <source>
        <dbReference type="ARBA" id="ARBA00023136"/>
    </source>
</evidence>
<dbReference type="SUPFAM" id="SSF49313">
    <property type="entry name" value="Cadherin-like"/>
    <property type="match status" value="2"/>
</dbReference>
<dbReference type="KEGG" id="pbi:112540813"/>
<dbReference type="GO" id="GO:0021675">
    <property type="term" value="P:nerve development"/>
    <property type="evidence" value="ECO:0007669"/>
    <property type="project" value="TreeGrafter"/>
</dbReference>
<dbReference type="Gene3D" id="2.60.40.10">
    <property type="entry name" value="Immunoglobulins"/>
    <property type="match status" value="2"/>
</dbReference>
<evidence type="ECO:0000256" key="1">
    <source>
        <dbReference type="ARBA" id="ARBA00004135"/>
    </source>
</evidence>
<feature type="transmembrane region" description="Helical" evidence="4">
    <location>
        <begin position="1338"/>
        <end position="1358"/>
    </location>
</feature>